<dbReference type="Proteomes" id="UP001177023">
    <property type="component" value="Unassembled WGS sequence"/>
</dbReference>
<evidence type="ECO:0000313" key="1">
    <source>
        <dbReference type="EMBL" id="CAJ0585949.1"/>
    </source>
</evidence>
<comment type="caution">
    <text evidence="1">The sequence shown here is derived from an EMBL/GenBank/DDBJ whole genome shotgun (WGS) entry which is preliminary data.</text>
</comment>
<dbReference type="EMBL" id="CATQJA010002707">
    <property type="protein sequence ID" value="CAJ0585949.1"/>
    <property type="molecule type" value="Genomic_DNA"/>
</dbReference>
<dbReference type="AlphaFoldDB" id="A0AA36GA80"/>
<proteinExistence type="predicted"/>
<evidence type="ECO:0008006" key="3">
    <source>
        <dbReference type="Google" id="ProtNLM"/>
    </source>
</evidence>
<reference evidence="1" key="1">
    <citation type="submission" date="2023-06" db="EMBL/GenBank/DDBJ databases">
        <authorList>
            <person name="Delattre M."/>
        </authorList>
    </citation>
    <scope>NUCLEOTIDE SEQUENCE</scope>
    <source>
        <strain evidence="1">AF72</strain>
    </source>
</reference>
<protein>
    <recommendedName>
        <fullName evidence="3">Retinol dehydrogenase 13</fullName>
    </recommendedName>
</protein>
<evidence type="ECO:0000313" key="2">
    <source>
        <dbReference type="Proteomes" id="UP001177023"/>
    </source>
</evidence>
<accession>A0AA36GA80</accession>
<sequence length="166" mass="18957">MACELNIDDLNAAERKKFDGYEIYKETKLANALFAKELSERLKDTNITVNVAGPRADKDGTVTENGRRGLLPVTMDSRFRQFLHGRAEEMEGKTGDFINRERKEQPWNETVLDVAKRQRLWATSEAWTRLPTQMALLRNELGEPLDTASSPSSGAKSGKSWWRLLW</sequence>
<keyword evidence="2" id="KW-1185">Reference proteome</keyword>
<organism evidence="1 2">
    <name type="scientific">Mesorhabditis spiculigera</name>
    <dbReference type="NCBI Taxonomy" id="96644"/>
    <lineage>
        <taxon>Eukaryota</taxon>
        <taxon>Metazoa</taxon>
        <taxon>Ecdysozoa</taxon>
        <taxon>Nematoda</taxon>
        <taxon>Chromadorea</taxon>
        <taxon>Rhabditida</taxon>
        <taxon>Rhabditina</taxon>
        <taxon>Rhabditomorpha</taxon>
        <taxon>Rhabditoidea</taxon>
        <taxon>Rhabditidae</taxon>
        <taxon>Mesorhabditinae</taxon>
        <taxon>Mesorhabditis</taxon>
    </lineage>
</organism>
<gene>
    <name evidence="1" type="ORF">MSPICULIGERA_LOCUS23959</name>
</gene>
<name>A0AA36GA80_9BILA</name>
<feature type="non-terminal residue" evidence="1">
    <location>
        <position position="166"/>
    </location>
</feature>
<dbReference type="Gene3D" id="3.40.50.720">
    <property type="entry name" value="NAD(P)-binding Rossmann-like Domain"/>
    <property type="match status" value="1"/>
</dbReference>